<dbReference type="Pfam" id="PF04860">
    <property type="entry name" value="Phage_portal"/>
    <property type="match status" value="1"/>
</dbReference>
<dbReference type="EMBL" id="JAKVPY010000009">
    <property type="protein sequence ID" value="MCH4563356.1"/>
    <property type="molecule type" value="Genomic_DNA"/>
</dbReference>
<dbReference type="InterPro" id="IPR006427">
    <property type="entry name" value="Portal_HK97"/>
</dbReference>
<gene>
    <name evidence="1" type="ORF">MKP05_09460</name>
</gene>
<dbReference type="NCBIfam" id="TIGR01537">
    <property type="entry name" value="portal_HK97"/>
    <property type="match status" value="1"/>
</dbReference>
<accession>A0ABS9RU54</accession>
<sequence length="434" mass="47621">MSIQTKKPGRVKAAILNWLGVPLDLTSSEFWAAWGSSVNSAGQRVDQNTVMSLSAAWACTRLISEAVATLPLHLYERTPDGRRRAVNHPLYPIINRSPNAESTAATYWEANTAAILLRGNGFSEKQYFNGRMVGIKFLAPHRLGARRLANGDVQLMYTEEGGRQRPVRDRDLFHIPGFSMDGKWGLSTIQYGAAVFGSALAASNAANGTFERGLAPTVAFTLDKVLKKEQRDEFRENLKKISGALNAGESPLLEGGMDAKTIGIKPSDAQLLESRAFSVEEVCRWFRVDPSMVGHGNKDSNWGTGLEQKLIGFLTFTLRPWLTRMEQAINKHLLSPQDQLRYYAEFSIEGLLRADSAARAAFFSVMVNNGIMTRDEVRQLENLPARGGNADVLTVQSAMVPIDSLGQASDGDTARAALAAWLNQGQQQPPPDND</sequence>
<name>A0ABS9RU54_9GAMM</name>
<evidence type="ECO:0000313" key="2">
    <source>
        <dbReference type="Proteomes" id="UP001202117"/>
    </source>
</evidence>
<dbReference type="Proteomes" id="UP001202117">
    <property type="component" value="Unassembled WGS sequence"/>
</dbReference>
<comment type="caution">
    <text evidence="1">The sequence shown here is derived from an EMBL/GenBank/DDBJ whole genome shotgun (WGS) entry which is preliminary data.</text>
</comment>
<protein>
    <submittedName>
        <fullName evidence="1">Phage portal protein</fullName>
    </submittedName>
</protein>
<evidence type="ECO:0000313" key="1">
    <source>
        <dbReference type="EMBL" id="MCH4563356.1"/>
    </source>
</evidence>
<dbReference type="RefSeq" id="WP_240568065.1">
    <property type="nucleotide sequence ID" value="NZ_JAKVPY010000009.1"/>
</dbReference>
<organism evidence="1 2">
    <name type="scientific">Halomonas flagellata</name>
    <dbReference type="NCBI Taxonomy" id="2920385"/>
    <lineage>
        <taxon>Bacteria</taxon>
        <taxon>Pseudomonadati</taxon>
        <taxon>Pseudomonadota</taxon>
        <taxon>Gammaproteobacteria</taxon>
        <taxon>Oceanospirillales</taxon>
        <taxon>Halomonadaceae</taxon>
        <taxon>Halomonas</taxon>
    </lineage>
</organism>
<proteinExistence type="predicted"/>
<keyword evidence="2" id="KW-1185">Reference proteome</keyword>
<dbReference type="InterPro" id="IPR006944">
    <property type="entry name" value="Phage/GTA_portal"/>
</dbReference>
<reference evidence="1 2" key="1">
    <citation type="submission" date="2022-02" db="EMBL/GenBank/DDBJ databases">
        <title>Halomonas fukangensis sp. nov., a halophilic bacterium isolated from a bulk soil of Kalidium foliatum at Fukang.</title>
        <authorList>
            <person name="Huang Y."/>
        </authorList>
    </citation>
    <scope>NUCLEOTIDE SEQUENCE [LARGE SCALE GENOMIC DNA]</scope>
    <source>
        <strain evidence="1 2">EGI 63088</strain>
    </source>
</reference>